<comment type="caution">
    <text evidence="3">The sequence shown here is derived from an EMBL/GenBank/DDBJ whole genome shotgun (WGS) entry which is preliminary data.</text>
</comment>
<evidence type="ECO:0000313" key="4">
    <source>
        <dbReference type="Proteomes" id="UP001564408"/>
    </source>
</evidence>
<dbReference type="RefSeq" id="WP_369665655.1">
    <property type="nucleotide sequence ID" value="NZ_JBDKXB010000002.1"/>
</dbReference>
<dbReference type="HAMAP" id="MF_00634">
    <property type="entry name" value="UPF0235"/>
    <property type="match status" value="1"/>
</dbReference>
<reference evidence="3 4" key="1">
    <citation type="submission" date="2024-05" db="EMBL/GenBank/DDBJ databases">
        <title>Genome Sequence and Characterization of the New Strain Purple Sulfur Bacterium of Genus Thioalkalicoccus.</title>
        <authorList>
            <person name="Bryantseva I.A."/>
            <person name="Kyndt J.A."/>
            <person name="Imhoff J.F."/>
        </authorList>
    </citation>
    <scope>NUCLEOTIDE SEQUENCE [LARGE SCALE GENOMIC DNA]</scope>
    <source>
        <strain evidence="3 4">Um2</strain>
    </source>
</reference>
<accession>A0ABV4BAN1</accession>
<dbReference type="NCBIfam" id="TIGR00251">
    <property type="entry name" value="DUF167 family protein"/>
    <property type="match status" value="1"/>
</dbReference>
<dbReference type="Proteomes" id="UP001564408">
    <property type="component" value="Unassembled WGS sequence"/>
</dbReference>
<dbReference type="InterPro" id="IPR003746">
    <property type="entry name" value="DUF167"/>
</dbReference>
<protein>
    <recommendedName>
        <fullName evidence="2">UPF0235 protein ABC977_02495</fullName>
    </recommendedName>
</protein>
<comment type="similarity">
    <text evidence="1 2">Belongs to the UPF0235 family.</text>
</comment>
<dbReference type="SMART" id="SM01152">
    <property type="entry name" value="DUF167"/>
    <property type="match status" value="1"/>
</dbReference>
<dbReference type="PANTHER" id="PTHR13420:SF7">
    <property type="entry name" value="UPF0235 PROTEIN C15ORF40"/>
    <property type="match status" value="1"/>
</dbReference>
<name>A0ABV4BAN1_9GAMM</name>
<dbReference type="InterPro" id="IPR036591">
    <property type="entry name" value="YggU-like_sf"/>
</dbReference>
<evidence type="ECO:0000256" key="2">
    <source>
        <dbReference type="HAMAP-Rule" id="MF_00634"/>
    </source>
</evidence>
<gene>
    <name evidence="3" type="ORF">ABC977_02495</name>
</gene>
<evidence type="ECO:0000256" key="1">
    <source>
        <dbReference type="ARBA" id="ARBA00010364"/>
    </source>
</evidence>
<dbReference type="Gene3D" id="3.30.1200.10">
    <property type="entry name" value="YggU-like"/>
    <property type="match status" value="1"/>
</dbReference>
<evidence type="ECO:0000313" key="3">
    <source>
        <dbReference type="EMBL" id="MEY6431272.1"/>
    </source>
</evidence>
<proteinExistence type="inferred from homology"/>
<keyword evidence="4" id="KW-1185">Reference proteome</keyword>
<organism evidence="3 4">
    <name type="scientific">Thioalkalicoccus limnaeus</name>
    <dbReference type="NCBI Taxonomy" id="120681"/>
    <lineage>
        <taxon>Bacteria</taxon>
        <taxon>Pseudomonadati</taxon>
        <taxon>Pseudomonadota</taxon>
        <taxon>Gammaproteobacteria</taxon>
        <taxon>Chromatiales</taxon>
        <taxon>Chromatiaceae</taxon>
        <taxon>Thioalkalicoccus</taxon>
    </lineage>
</organism>
<dbReference type="Pfam" id="PF02594">
    <property type="entry name" value="DUF167"/>
    <property type="match status" value="1"/>
</dbReference>
<dbReference type="PANTHER" id="PTHR13420">
    <property type="entry name" value="UPF0235 PROTEIN C15ORF40"/>
    <property type="match status" value="1"/>
</dbReference>
<dbReference type="SUPFAM" id="SSF69786">
    <property type="entry name" value="YggU-like"/>
    <property type="match status" value="1"/>
</dbReference>
<dbReference type="EMBL" id="JBDKXB010000002">
    <property type="protein sequence ID" value="MEY6431272.1"/>
    <property type="molecule type" value="Genomic_DNA"/>
</dbReference>
<sequence>MNSWYRWDGDNLWLRVKLHPKAKRDGFVGPSDEGYRIQVTAAPVEGRANASLHRFLADAFDVPLAQIALKKGLRSRTKLVVIRSPRRLPVPLPR</sequence>